<dbReference type="InterPro" id="IPR003749">
    <property type="entry name" value="ThiS/MoaD-like"/>
</dbReference>
<dbReference type="KEGG" id="psyt:DSAG12_03361"/>
<organism evidence="1 2">
    <name type="scientific">Promethearchaeum syntrophicum</name>
    <dbReference type="NCBI Taxonomy" id="2594042"/>
    <lineage>
        <taxon>Archaea</taxon>
        <taxon>Promethearchaeati</taxon>
        <taxon>Promethearchaeota</taxon>
        <taxon>Promethearchaeia</taxon>
        <taxon>Promethearchaeales</taxon>
        <taxon>Promethearchaeaceae</taxon>
        <taxon>Promethearchaeum</taxon>
    </lineage>
</organism>
<reference evidence="1 2" key="2">
    <citation type="journal article" date="2024" name="Int. J. Syst. Evol. Microbiol.">
        <title>Promethearchaeum syntrophicum gen. nov., sp. nov., an anaerobic, obligately syntrophic archaeon, the first isolate of the lineage 'Asgard' archaea, and proposal of the new archaeal phylum Promethearchaeota phyl. nov. and kingdom Promethearchaeati regn. nov.</title>
        <authorList>
            <person name="Imachi H."/>
            <person name="Nobu M.K."/>
            <person name="Kato S."/>
            <person name="Takaki Y."/>
            <person name="Miyazaki M."/>
            <person name="Miyata M."/>
            <person name="Ogawara M."/>
            <person name="Saito Y."/>
            <person name="Sakai S."/>
            <person name="Tahara Y.O."/>
            <person name="Takano Y."/>
            <person name="Tasumi E."/>
            <person name="Uematsu K."/>
            <person name="Yoshimura T."/>
            <person name="Itoh T."/>
            <person name="Ohkuma M."/>
            <person name="Takai K."/>
        </authorList>
    </citation>
    <scope>NUCLEOTIDE SEQUENCE [LARGE SCALE GENOMIC DNA]</scope>
    <source>
        <strain evidence="1 2">MK-D1</strain>
    </source>
</reference>
<keyword evidence="2" id="KW-1185">Reference proteome</keyword>
<dbReference type="Pfam" id="PF02597">
    <property type="entry name" value="ThiS"/>
    <property type="match status" value="1"/>
</dbReference>
<evidence type="ECO:0000313" key="2">
    <source>
        <dbReference type="Proteomes" id="UP000321408"/>
    </source>
</evidence>
<dbReference type="RefSeq" id="WP_147664415.1">
    <property type="nucleotide sequence ID" value="NZ_CP042905.2"/>
</dbReference>
<sequence length="86" mass="9887">MKVRLPGLLNSYTNGMNEINIVGKTIEEVLKNLDIQFPGIKFRFIDEQDHIRKHMNIFLNNTQVEEISITVKDQDELFIIQALSGG</sequence>
<dbReference type="SUPFAM" id="SSF54285">
    <property type="entry name" value="MoaD/ThiS"/>
    <property type="match status" value="1"/>
</dbReference>
<accession>A0A5B9DEI7</accession>
<dbReference type="AlphaFoldDB" id="A0A5B9DEI7"/>
<proteinExistence type="predicted"/>
<dbReference type="InterPro" id="IPR012675">
    <property type="entry name" value="Beta-grasp_dom_sf"/>
</dbReference>
<dbReference type="InterPro" id="IPR052045">
    <property type="entry name" value="Sulfur_Carrier/Prot_Modifier"/>
</dbReference>
<dbReference type="GeneID" id="41331328"/>
<dbReference type="Gene3D" id="3.10.20.30">
    <property type="match status" value="1"/>
</dbReference>
<dbReference type="PANTHER" id="PTHR38031">
    <property type="entry name" value="SULFUR CARRIER PROTEIN SLR0821-RELATED"/>
    <property type="match status" value="1"/>
</dbReference>
<gene>
    <name evidence="1" type="ORF">DSAG12_03361</name>
</gene>
<name>A0A5B9DEI7_9ARCH</name>
<dbReference type="PANTHER" id="PTHR38031:SF1">
    <property type="entry name" value="SULFUR CARRIER PROTEIN CYSO"/>
    <property type="match status" value="1"/>
</dbReference>
<evidence type="ECO:0000313" key="1">
    <source>
        <dbReference type="EMBL" id="QEE17524.1"/>
    </source>
</evidence>
<reference evidence="1 2" key="1">
    <citation type="journal article" date="2020" name="Nature">
        <title>Isolation of an archaeon at the prokaryote-eukaryote interface.</title>
        <authorList>
            <person name="Imachi H."/>
            <person name="Nobu M.K."/>
            <person name="Nakahara N."/>
            <person name="Morono Y."/>
            <person name="Ogawara M."/>
            <person name="Takaki Y."/>
            <person name="Takano Y."/>
            <person name="Uematsu K."/>
            <person name="Ikuta T."/>
            <person name="Ito M."/>
            <person name="Matsui Y."/>
            <person name="Miyazaki M."/>
            <person name="Murata K."/>
            <person name="Saito Y."/>
            <person name="Sakai S."/>
            <person name="Song C."/>
            <person name="Tasumi E."/>
            <person name="Yamanaka Y."/>
            <person name="Yamaguchi T."/>
            <person name="Kamagata Y."/>
            <person name="Tamaki H."/>
            <person name="Takai K."/>
        </authorList>
    </citation>
    <scope>NUCLEOTIDE SEQUENCE [LARGE SCALE GENOMIC DNA]</scope>
    <source>
        <strain evidence="1 2">MK-D1</strain>
    </source>
</reference>
<dbReference type="EMBL" id="CP042905">
    <property type="protein sequence ID" value="QEE17524.1"/>
    <property type="molecule type" value="Genomic_DNA"/>
</dbReference>
<dbReference type="Proteomes" id="UP000321408">
    <property type="component" value="Chromosome"/>
</dbReference>
<protein>
    <submittedName>
        <fullName evidence="1">MoaD/ThiS family protein</fullName>
    </submittedName>
</protein>
<dbReference type="InterPro" id="IPR016155">
    <property type="entry name" value="Mopterin_synth/thiamin_S_b"/>
</dbReference>